<feature type="chain" id="PRO_5040161778" evidence="1">
    <location>
        <begin position="16"/>
        <end position="649"/>
    </location>
</feature>
<dbReference type="PANTHER" id="PTHR46310:SF7">
    <property type="entry name" value="AMIDASE 1"/>
    <property type="match status" value="1"/>
</dbReference>
<evidence type="ECO:0000259" key="3">
    <source>
        <dbReference type="Pfam" id="PF26053"/>
    </source>
</evidence>
<sequence length="649" mass="68983">MRSLTLLTLVASATAQLASTGASFKLGETYYYVSPFSQGRAHAGPLDVRNLPQSFGLTPVTVVSDDSVAASALPDLFDTWSTKDDVWQSGFLSTVLLASHKPSPCLSKSSFHGDVRSLVLPFAGNDSIPSGPYFLDTRSGDVYQAFRLYADFGGAFSEALLHNPDDTFQPLSAAIPATASLTVGVPSRLYFTPSADKPLAGVRIGVKDIYDLAGSRKSNGNRAWWSLYPPARRTAPCIQNLIDAGGIVVGYQKTSQFANGESPTADWVDYHAPFNPRGDGYNNPSSSSAGAGASIASYPWLDIAVGSDTGGSIRGPAGAQGIFGNRPSHGLVTLDNVMPLSPTLDTPGFLVRDPSIWDKAQTAMYGPNYTSYAGASDFKYPSTLLTMGFPNSNTAAGRLLNDFASALASLIGTTPTPLNINTAWSSSRPSSAPDVDLATLLGATYATLITKEQIPLVREPFYRDYAAAHDGRRPFVNPVPLSRWAWGDSVPDSWRDDALTNKTIFMDWFNSEILPPSDDLAQCTKSIVLYPGATGGASPRNRYSASVPGAPLGFGTSRISVFTEAPDSVFPLGEVPSVSSITGREELLPVAVDILVAKGCDGVIVKLAQDLIASGVLTIPKTGSTMSGGDVLLRRELEHEMESWMEDGF</sequence>
<name>A0A9P8VJ30_9PEZI</name>
<comment type="caution">
    <text evidence="4">The sequence shown here is derived from an EMBL/GenBank/DDBJ whole genome shotgun (WGS) entry which is preliminary data.</text>
</comment>
<dbReference type="Pfam" id="PF26053">
    <property type="entry name" value="DUF8016"/>
    <property type="match status" value="1"/>
</dbReference>
<dbReference type="Pfam" id="PF01425">
    <property type="entry name" value="Amidase"/>
    <property type="match status" value="1"/>
</dbReference>
<dbReference type="SUPFAM" id="SSF75304">
    <property type="entry name" value="Amidase signature (AS) enzymes"/>
    <property type="match status" value="1"/>
</dbReference>
<feature type="signal peptide" evidence="1">
    <location>
        <begin position="1"/>
        <end position="15"/>
    </location>
</feature>
<proteinExistence type="predicted"/>
<keyword evidence="5" id="KW-1185">Reference proteome</keyword>
<organism evidence="4 5">
    <name type="scientific">Plectosphaerella plurivora</name>
    <dbReference type="NCBI Taxonomy" id="936078"/>
    <lineage>
        <taxon>Eukaryota</taxon>
        <taxon>Fungi</taxon>
        <taxon>Dikarya</taxon>
        <taxon>Ascomycota</taxon>
        <taxon>Pezizomycotina</taxon>
        <taxon>Sordariomycetes</taxon>
        <taxon>Hypocreomycetidae</taxon>
        <taxon>Glomerellales</taxon>
        <taxon>Plectosphaerellaceae</taxon>
        <taxon>Plectosphaerella</taxon>
    </lineage>
</organism>
<dbReference type="OrthoDB" id="5423360at2759"/>
<dbReference type="PANTHER" id="PTHR46310">
    <property type="entry name" value="AMIDASE 1"/>
    <property type="match status" value="1"/>
</dbReference>
<evidence type="ECO:0000313" key="5">
    <source>
        <dbReference type="Proteomes" id="UP000770015"/>
    </source>
</evidence>
<protein>
    <submittedName>
        <fullName evidence="4">Glutamyl-tRNA amidotransferase</fullName>
    </submittedName>
</protein>
<accession>A0A9P8VJ30</accession>
<dbReference type="Proteomes" id="UP000770015">
    <property type="component" value="Unassembled WGS sequence"/>
</dbReference>
<gene>
    <name evidence="4" type="ORF">F5X68DRAFT_46036</name>
</gene>
<evidence type="ECO:0000313" key="4">
    <source>
        <dbReference type="EMBL" id="KAH6693633.1"/>
    </source>
</evidence>
<keyword evidence="1" id="KW-0732">Signal</keyword>
<dbReference type="InterPro" id="IPR023631">
    <property type="entry name" value="Amidase_dom"/>
</dbReference>
<dbReference type="EMBL" id="JAGSXJ010000003">
    <property type="protein sequence ID" value="KAH6693633.1"/>
    <property type="molecule type" value="Genomic_DNA"/>
</dbReference>
<evidence type="ECO:0000256" key="1">
    <source>
        <dbReference type="SAM" id="SignalP"/>
    </source>
</evidence>
<feature type="domain" description="Amidase" evidence="2">
    <location>
        <begin position="195"/>
        <end position="353"/>
    </location>
</feature>
<dbReference type="InterPro" id="IPR058329">
    <property type="entry name" value="Arp1_N"/>
</dbReference>
<dbReference type="AlphaFoldDB" id="A0A9P8VJ30"/>
<reference evidence="4" key="1">
    <citation type="journal article" date="2021" name="Nat. Commun.">
        <title>Genetic determinants of endophytism in the Arabidopsis root mycobiome.</title>
        <authorList>
            <person name="Mesny F."/>
            <person name="Miyauchi S."/>
            <person name="Thiergart T."/>
            <person name="Pickel B."/>
            <person name="Atanasova L."/>
            <person name="Karlsson M."/>
            <person name="Huettel B."/>
            <person name="Barry K.W."/>
            <person name="Haridas S."/>
            <person name="Chen C."/>
            <person name="Bauer D."/>
            <person name="Andreopoulos W."/>
            <person name="Pangilinan J."/>
            <person name="LaButti K."/>
            <person name="Riley R."/>
            <person name="Lipzen A."/>
            <person name="Clum A."/>
            <person name="Drula E."/>
            <person name="Henrissat B."/>
            <person name="Kohler A."/>
            <person name="Grigoriev I.V."/>
            <person name="Martin F.M."/>
            <person name="Hacquard S."/>
        </authorList>
    </citation>
    <scope>NUCLEOTIDE SEQUENCE</scope>
    <source>
        <strain evidence="4">MPI-SDFR-AT-0117</strain>
    </source>
</reference>
<dbReference type="InterPro" id="IPR036928">
    <property type="entry name" value="AS_sf"/>
</dbReference>
<dbReference type="Gene3D" id="3.90.1300.10">
    <property type="entry name" value="Amidase signature (AS) domain"/>
    <property type="match status" value="1"/>
</dbReference>
<evidence type="ECO:0000259" key="2">
    <source>
        <dbReference type="Pfam" id="PF01425"/>
    </source>
</evidence>
<feature type="domain" description="Scytalone dehydratase-like protein Arp1 N-terminal" evidence="3">
    <location>
        <begin position="49"/>
        <end position="110"/>
    </location>
</feature>